<feature type="compositionally biased region" description="Basic and acidic residues" evidence="1">
    <location>
        <begin position="303"/>
        <end position="325"/>
    </location>
</feature>
<sequence>MGGTDARVGAKFTNRAPSVLNVPKPVSSPPPHPRCVPEVVLTVPEREVASLMRSLAGPGSTSSTRGSDSESSSNDDDDASSSSGSSSSSSSSSGGSSRSGRSRGSRASHSTGVSGMGMARSTDASGPRAGRTGSRSWHIAEHRIRAVLRLMSGRRRKGRRAGGGGGAAGGGDVEMQAGGGGPGRGRDSGPGYSRTSAELGSPLSTRVSLELPQPPPPSAEGPASAGQRAGSIPTGATEEGRFHHLSAAGAMAAEQLTRTAAAALQPEEGLQTEAEIVAVMQAEGGAQQELTPHGPHNHHGHHGHQEGDHDNQQPHSRASADDRAQASHSTARPRGATLQTAPPAPAAELALAGPTPEVTPASAAQPSRTRPAYGRSTAAMQLRSLRSYGHLPLAAATGVASYLSSAGPDLEAGGSVRSRPCSDGVVAAMDSVAPYPPVGVGDTGVAGGNGVAPSGRVMAVAGAAAADQRAAHHKVWLASAAEAAEVLVPVGIITLEDVIEELMQVEIMDETDPAGNHGAGNDAGPVP</sequence>
<feature type="compositionally biased region" description="Polar residues" evidence="1">
    <location>
        <begin position="193"/>
        <end position="207"/>
    </location>
</feature>
<evidence type="ECO:0000313" key="2">
    <source>
        <dbReference type="EMBL" id="KXZ47071.1"/>
    </source>
</evidence>
<feature type="compositionally biased region" description="Gly residues" evidence="1">
    <location>
        <begin position="161"/>
        <end position="183"/>
    </location>
</feature>
<feature type="compositionally biased region" description="Low complexity" evidence="1">
    <location>
        <begin position="59"/>
        <end position="72"/>
    </location>
</feature>
<name>A0A150GB39_GONPE</name>
<feature type="region of interest" description="Disordered" evidence="1">
    <location>
        <begin position="288"/>
        <end position="340"/>
    </location>
</feature>
<dbReference type="EMBL" id="LSYV01000039">
    <property type="protein sequence ID" value="KXZ47071.1"/>
    <property type="molecule type" value="Genomic_DNA"/>
</dbReference>
<feature type="region of interest" description="Disordered" evidence="1">
    <location>
        <begin position="50"/>
        <end position="236"/>
    </location>
</feature>
<protein>
    <submittedName>
        <fullName evidence="2">Uncharacterized protein</fullName>
    </submittedName>
</protein>
<feature type="compositionally biased region" description="Low complexity" evidence="1">
    <location>
        <begin position="80"/>
        <end position="99"/>
    </location>
</feature>
<organism evidence="2 3">
    <name type="scientific">Gonium pectorale</name>
    <name type="common">Green alga</name>
    <dbReference type="NCBI Taxonomy" id="33097"/>
    <lineage>
        <taxon>Eukaryota</taxon>
        <taxon>Viridiplantae</taxon>
        <taxon>Chlorophyta</taxon>
        <taxon>core chlorophytes</taxon>
        <taxon>Chlorophyceae</taxon>
        <taxon>CS clade</taxon>
        <taxon>Chlamydomonadales</taxon>
        <taxon>Volvocaceae</taxon>
        <taxon>Gonium</taxon>
    </lineage>
</organism>
<feature type="region of interest" description="Disordered" evidence="1">
    <location>
        <begin position="1"/>
        <end position="38"/>
    </location>
</feature>
<keyword evidence="3" id="KW-1185">Reference proteome</keyword>
<dbReference type="InterPro" id="IPR046342">
    <property type="entry name" value="CBS_dom_sf"/>
</dbReference>
<gene>
    <name evidence="2" type="ORF">GPECTOR_38g308</name>
</gene>
<dbReference type="OrthoDB" id="1713440at2759"/>
<evidence type="ECO:0000313" key="3">
    <source>
        <dbReference type="Proteomes" id="UP000075714"/>
    </source>
</evidence>
<accession>A0A150GB39</accession>
<dbReference type="Gene3D" id="3.10.580.10">
    <property type="entry name" value="CBS-domain"/>
    <property type="match status" value="1"/>
</dbReference>
<dbReference type="Proteomes" id="UP000075714">
    <property type="component" value="Unassembled WGS sequence"/>
</dbReference>
<reference evidence="3" key="1">
    <citation type="journal article" date="2016" name="Nat. Commun.">
        <title>The Gonium pectorale genome demonstrates co-option of cell cycle regulation during the evolution of multicellularity.</title>
        <authorList>
            <person name="Hanschen E.R."/>
            <person name="Marriage T.N."/>
            <person name="Ferris P.J."/>
            <person name="Hamaji T."/>
            <person name="Toyoda A."/>
            <person name="Fujiyama A."/>
            <person name="Neme R."/>
            <person name="Noguchi H."/>
            <person name="Minakuchi Y."/>
            <person name="Suzuki M."/>
            <person name="Kawai-Toyooka H."/>
            <person name="Smith D.R."/>
            <person name="Sparks H."/>
            <person name="Anderson J."/>
            <person name="Bakaric R."/>
            <person name="Luria V."/>
            <person name="Karger A."/>
            <person name="Kirschner M.W."/>
            <person name="Durand P.M."/>
            <person name="Michod R.E."/>
            <person name="Nozaki H."/>
            <person name="Olson B.J."/>
        </authorList>
    </citation>
    <scope>NUCLEOTIDE SEQUENCE [LARGE SCALE GENOMIC DNA]</scope>
    <source>
        <strain evidence="3">NIES-2863</strain>
    </source>
</reference>
<evidence type="ECO:0000256" key="1">
    <source>
        <dbReference type="SAM" id="MobiDB-lite"/>
    </source>
</evidence>
<comment type="caution">
    <text evidence="2">The sequence shown here is derived from an EMBL/GenBank/DDBJ whole genome shotgun (WGS) entry which is preliminary data.</text>
</comment>
<proteinExistence type="predicted"/>
<dbReference type="AlphaFoldDB" id="A0A150GB39"/>